<keyword evidence="2" id="KW-1185">Reference proteome</keyword>
<dbReference type="RefSeq" id="YP_010597330.1">
    <property type="nucleotide sequence ID" value="NC_069740.1"/>
</dbReference>
<name>A0A6G5QAU1_9CAUD</name>
<dbReference type="Gene3D" id="1.10.287.1080">
    <property type="entry name" value="MazG-like"/>
    <property type="match status" value="1"/>
</dbReference>
<dbReference type="Proteomes" id="UP000503152">
    <property type="component" value="Segment"/>
</dbReference>
<dbReference type="CDD" id="cd11542">
    <property type="entry name" value="NTP-PPase_u5"/>
    <property type="match status" value="1"/>
</dbReference>
<sequence>MTKGLEMSKNIYTEADAQRMETDVNACIEKIHEMNAAAGWWNDLQTGMPIERNVGELLCLVHSEISEAMEGHRKNLKDDKLPHRRMIEVELADAVIRIFDMAGGLGLDVGGAMAEKLAYNQMREDHKVENRRKEDGKKY</sequence>
<organism evidence="1 2">
    <name type="scientific">Pseudomonas phage KP1</name>
    <dbReference type="NCBI Taxonomy" id="2562463"/>
    <lineage>
        <taxon>Viruses</taxon>
        <taxon>Duplodnaviria</taxon>
        <taxon>Heunggongvirae</taxon>
        <taxon>Uroviricota</taxon>
        <taxon>Caudoviricetes</taxon>
        <taxon>Jondennisvirinae</taxon>
        <taxon>Kipunavirus</taxon>
        <taxon>Kipunavirus KP1</taxon>
    </lineage>
</organism>
<evidence type="ECO:0000313" key="1">
    <source>
        <dbReference type="EMBL" id="QBZ71742.1"/>
    </source>
</evidence>
<dbReference type="KEGG" id="vg:77608984"/>
<protein>
    <recommendedName>
        <fullName evidence="3">NTP pyrophosphohydrolase MazG putative catalytic core domain-containing protein</fullName>
    </recommendedName>
</protein>
<dbReference type="GeneID" id="77608984"/>
<proteinExistence type="predicted"/>
<accession>A0A6G5QAU1</accession>
<reference evidence="1 2" key="1">
    <citation type="submission" date="2019-02" db="EMBL/GenBank/DDBJ databases">
        <title>Novel Pseudomonas phage from tap water.</title>
        <authorList>
            <person name="Petrzik K."/>
            <person name="Koloniuk I."/>
            <person name="Lukavsky J."/>
        </authorList>
    </citation>
    <scope>NUCLEOTIDE SEQUENCE [LARGE SCALE GENOMIC DNA]</scope>
</reference>
<evidence type="ECO:0008006" key="3">
    <source>
        <dbReference type="Google" id="ProtNLM"/>
    </source>
</evidence>
<dbReference type="SUPFAM" id="SSF101386">
    <property type="entry name" value="all-alpha NTP pyrophosphatases"/>
    <property type="match status" value="1"/>
</dbReference>
<dbReference type="EMBL" id="MK574078">
    <property type="protein sequence ID" value="QBZ71742.1"/>
    <property type="molecule type" value="Genomic_DNA"/>
</dbReference>
<evidence type="ECO:0000313" key="2">
    <source>
        <dbReference type="Proteomes" id="UP000503152"/>
    </source>
</evidence>